<dbReference type="SUPFAM" id="SSF141452">
    <property type="entry name" value="Hcp1-like"/>
    <property type="match status" value="1"/>
</dbReference>
<gene>
    <name evidence="1" type="primary">hcp</name>
    <name evidence="1" type="ORF">COMA2_10412</name>
</gene>
<accession>A0A0S4L5P0</accession>
<organism evidence="1 2">
    <name type="scientific">Candidatus Nitrospira nitrificans</name>
    <dbReference type="NCBI Taxonomy" id="1742973"/>
    <lineage>
        <taxon>Bacteria</taxon>
        <taxon>Pseudomonadati</taxon>
        <taxon>Nitrospirota</taxon>
        <taxon>Nitrospiria</taxon>
        <taxon>Nitrospirales</taxon>
        <taxon>Nitrospiraceae</taxon>
        <taxon>Nitrospira</taxon>
    </lineage>
</organism>
<dbReference type="PANTHER" id="PTHR36152">
    <property type="entry name" value="CYTOPLASMIC PROTEIN-RELATED"/>
    <property type="match status" value="1"/>
</dbReference>
<keyword evidence="2" id="KW-1185">Reference proteome</keyword>
<dbReference type="Gene3D" id="2.30.110.20">
    <property type="entry name" value="Hcp1-like"/>
    <property type="match status" value="1"/>
</dbReference>
<dbReference type="OrthoDB" id="4865570at2"/>
<dbReference type="InterPro" id="IPR053165">
    <property type="entry name" value="HSI-I_assembly_Hcp1"/>
</dbReference>
<sequence length="162" mass="17193">MAAVDYFLKIVGIEGESNDLKHKGDIHLDSWSFGGTQTGGDHFAGGGGGGKFSAQDFHFATKLSKASPKLFQACATGERLKNATLVARKAGEGQQEYYKITFSDCLVSSYRQGGAVGSELIPTDQASLSFGKIEIEYTEQKADGSLGTVVKGGYDLKLNKAV</sequence>
<dbReference type="InterPro" id="IPR008514">
    <property type="entry name" value="T6SS_Hcp"/>
</dbReference>
<dbReference type="InterPro" id="IPR036624">
    <property type="entry name" value="Hcp1-lik_sf"/>
</dbReference>
<dbReference type="AlphaFoldDB" id="A0A0S4L5P0"/>
<dbReference type="RefSeq" id="WP_090894101.1">
    <property type="nucleotide sequence ID" value="NZ_CZPZ01000001.1"/>
</dbReference>
<name>A0A0S4L5P0_9BACT</name>
<dbReference type="PANTHER" id="PTHR36152:SF5">
    <property type="entry name" value="PROTEIN HCP1"/>
    <property type="match status" value="1"/>
</dbReference>
<dbReference type="Pfam" id="PF05638">
    <property type="entry name" value="T6SS_HCP"/>
    <property type="match status" value="1"/>
</dbReference>
<proteinExistence type="predicted"/>
<protein>
    <submittedName>
        <fullName evidence="1">Protein hcp1</fullName>
    </submittedName>
</protein>
<evidence type="ECO:0000313" key="2">
    <source>
        <dbReference type="Proteomes" id="UP000198736"/>
    </source>
</evidence>
<dbReference type="EMBL" id="CZPZ01000001">
    <property type="protein sequence ID" value="CUS32010.1"/>
    <property type="molecule type" value="Genomic_DNA"/>
</dbReference>
<evidence type="ECO:0000313" key="1">
    <source>
        <dbReference type="EMBL" id="CUS32010.1"/>
    </source>
</evidence>
<reference evidence="2" key="1">
    <citation type="submission" date="2015-10" db="EMBL/GenBank/DDBJ databases">
        <authorList>
            <person name="Luecker S."/>
            <person name="Luecker S."/>
        </authorList>
    </citation>
    <scope>NUCLEOTIDE SEQUENCE [LARGE SCALE GENOMIC DNA]</scope>
</reference>
<dbReference type="STRING" id="1742973.COMA2_10412"/>
<dbReference type="Proteomes" id="UP000198736">
    <property type="component" value="Unassembled WGS sequence"/>
</dbReference>